<sequence>MSMNDDIQLDASRVKVRGRGTMAATGVGGLGLIGAIVYFFLTGQVPDSLVTSGRQPAGNQTSLIETCKTGEDANKNTECWMVATAESLDAYWGGALPSAAGAAYKKPDFVLFSGSTSTACGTASSQTGPFYCPADKAVYLDVGFFKELQSRYGATNSRLAQAYIVAHEFGHSIQDQTGILSKVNHKDTGPSGSLVRSELQADCLAGVWLHNASKTVDPESGKKFLVPPTREELKTAIDAAAAVGDDHIYESAGMEANQESFTHGSSAKRTEWLMKGYEGGKFESCDTWSAPAP</sequence>
<keyword evidence="7" id="KW-1185">Reference proteome</keyword>
<gene>
    <name evidence="6" type="ORF">A4H34_07780</name>
</gene>
<evidence type="ECO:0000256" key="5">
    <source>
        <dbReference type="SAM" id="Phobius"/>
    </source>
</evidence>
<dbReference type="AlphaFoldDB" id="A0A179B6K9"/>
<evidence type="ECO:0000313" key="6">
    <source>
        <dbReference type="EMBL" id="OAP86989.1"/>
    </source>
</evidence>
<comment type="subcellular location">
    <subcellularLocation>
        <location evidence="1">Membrane</location>
        <topology evidence="1">Single-pass membrane protein</topology>
    </subcellularLocation>
</comment>
<accession>A0A179B6K9</accession>
<name>A0A179B6K9_9ACTO</name>
<evidence type="ECO:0000256" key="3">
    <source>
        <dbReference type="ARBA" id="ARBA00022989"/>
    </source>
</evidence>
<proteinExistence type="predicted"/>
<dbReference type="STRING" id="1823756.A4H34_07780"/>
<evidence type="ECO:0000256" key="4">
    <source>
        <dbReference type="ARBA" id="ARBA00023136"/>
    </source>
</evidence>
<dbReference type="RefSeq" id="WP_009198630.1">
    <property type="nucleotide sequence ID" value="NZ_LVZK01000001.1"/>
</dbReference>
<dbReference type="SUPFAM" id="SSF55486">
    <property type="entry name" value="Metalloproteases ('zincins'), catalytic domain"/>
    <property type="match status" value="1"/>
</dbReference>
<dbReference type="EMBL" id="LVZK01000001">
    <property type="protein sequence ID" value="OAP86989.1"/>
    <property type="molecule type" value="Genomic_DNA"/>
</dbReference>
<dbReference type="GO" id="GO:0016020">
    <property type="term" value="C:membrane"/>
    <property type="evidence" value="ECO:0007669"/>
    <property type="project" value="UniProtKB-SubCell"/>
</dbReference>
<dbReference type="PANTHER" id="PTHR30168">
    <property type="entry name" value="PUTATIVE MEMBRANE PROTEIN YPFJ"/>
    <property type="match status" value="1"/>
</dbReference>
<dbReference type="InterPro" id="IPR007343">
    <property type="entry name" value="Uncharacterised_pept_Zn_put"/>
</dbReference>
<dbReference type="PANTHER" id="PTHR30168:SF0">
    <property type="entry name" value="INNER MEMBRANE PROTEIN"/>
    <property type="match status" value="1"/>
</dbReference>
<feature type="transmembrane region" description="Helical" evidence="5">
    <location>
        <begin position="21"/>
        <end position="41"/>
    </location>
</feature>
<evidence type="ECO:0000256" key="1">
    <source>
        <dbReference type="ARBA" id="ARBA00004167"/>
    </source>
</evidence>
<dbReference type="Proteomes" id="UP000078368">
    <property type="component" value="Unassembled WGS sequence"/>
</dbReference>
<dbReference type="OrthoDB" id="9774900at2"/>
<evidence type="ECO:0000313" key="7">
    <source>
        <dbReference type="Proteomes" id="UP000078368"/>
    </source>
</evidence>
<keyword evidence="4 5" id="KW-0472">Membrane</keyword>
<keyword evidence="3 5" id="KW-1133">Transmembrane helix</keyword>
<dbReference type="Pfam" id="PF04228">
    <property type="entry name" value="Zn_peptidase"/>
    <property type="match status" value="1"/>
</dbReference>
<evidence type="ECO:0000256" key="2">
    <source>
        <dbReference type="ARBA" id="ARBA00022692"/>
    </source>
</evidence>
<protein>
    <submittedName>
        <fullName evidence="6">Metallopeptidase</fullName>
    </submittedName>
</protein>
<comment type="caution">
    <text evidence="6">The sequence shown here is derived from an EMBL/GenBank/DDBJ whole genome shotgun (WGS) entry which is preliminary data.</text>
</comment>
<reference evidence="6 7" key="1">
    <citation type="submission" date="2016-04" db="EMBL/GenBank/DDBJ databases">
        <title>Peptidophaga gingivicola gen. nov., sp. nov., isolated from human subgingival plaque.</title>
        <authorList>
            <person name="Beall C.J."/>
            <person name="Mokrzan E.M."/>
            <person name="Griffen A.L."/>
            <person name="Leys E.J."/>
        </authorList>
    </citation>
    <scope>NUCLEOTIDE SEQUENCE [LARGE SCALE GENOMIC DNA]</scope>
    <source>
        <strain evidence="6 7">BA112</strain>
    </source>
</reference>
<organism evidence="6 7">
    <name type="scientific">Peptidiphaga gingivicola</name>
    <dbReference type="NCBI Taxonomy" id="2741497"/>
    <lineage>
        <taxon>Bacteria</taxon>
        <taxon>Bacillati</taxon>
        <taxon>Actinomycetota</taxon>
        <taxon>Actinomycetes</taxon>
        <taxon>Actinomycetales</taxon>
        <taxon>Actinomycetaceae</taxon>
        <taxon>Peptidiphaga</taxon>
    </lineage>
</organism>
<keyword evidence="2 5" id="KW-0812">Transmembrane</keyword>